<keyword evidence="1" id="KW-0472">Membrane</keyword>
<keyword evidence="3" id="KW-1185">Reference proteome</keyword>
<keyword evidence="1" id="KW-0812">Transmembrane</keyword>
<protein>
    <submittedName>
        <fullName evidence="2">Membrane protein</fullName>
    </submittedName>
</protein>
<feature type="transmembrane region" description="Helical" evidence="1">
    <location>
        <begin position="68"/>
        <end position="88"/>
    </location>
</feature>
<feature type="transmembrane region" description="Helical" evidence="1">
    <location>
        <begin position="172"/>
        <end position="198"/>
    </location>
</feature>
<reference evidence="2 3" key="1">
    <citation type="journal article" date="2011" name="Appl. Environ. Microbiol.">
        <title>Methanogenic archaea isolated from Taiwan's Chelungpu fault.</title>
        <authorList>
            <person name="Wu S.Y."/>
            <person name="Lai M.C."/>
        </authorList>
    </citation>
    <scope>NUCLEOTIDE SEQUENCE [LARGE SCALE GENOMIC DNA]</scope>
    <source>
        <strain evidence="2 3">St545Mb</strain>
    </source>
</reference>
<feature type="transmembrane region" description="Helical" evidence="1">
    <location>
        <begin position="119"/>
        <end position="138"/>
    </location>
</feature>
<feature type="transmembrane region" description="Helical" evidence="1">
    <location>
        <begin position="20"/>
        <end position="42"/>
    </location>
</feature>
<evidence type="ECO:0000256" key="1">
    <source>
        <dbReference type="SAM" id="Phobius"/>
    </source>
</evidence>
<dbReference type="InterPro" id="IPR002798">
    <property type="entry name" value="SpoIIM-like"/>
</dbReference>
<sequence>MFSTERREELKIFLNQLKPYIMLSTLVFALSIAAGYIAYGLYPELAMQSVSGLEELVQMLEGLSPLEIMLLIFINNTIAMFIAVLFGIVLGIVPFLVLVFNGFIIGTIVRMLLIDNGLAFIIAGLVPHGIIEIPLLLLSTSIGMRIGFEVLRAIAGKPSDIKQEFLKGMKFFFYWMVPLIFLAALIETFITPVIMYLVSGA</sequence>
<evidence type="ECO:0000313" key="2">
    <source>
        <dbReference type="EMBL" id="MCQ6962149.1"/>
    </source>
</evidence>
<dbReference type="PANTHER" id="PTHR35337:SF1">
    <property type="entry name" value="SLR1478 PROTEIN"/>
    <property type="match status" value="1"/>
</dbReference>
<keyword evidence="1" id="KW-1133">Transmembrane helix</keyword>
<dbReference type="PANTHER" id="PTHR35337">
    <property type="entry name" value="SLR1478 PROTEIN"/>
    <property type="match status" value="1"/>
</dbReference>
<accession>A0AAE3KXH6</accession>
<name>A0AAE3KXH6_9EURY</name>
<dbReference type="AlphaFoldDB" id="A0AAE3KXH6"/>
<dbReference type="Proteomes" id="UP001206983">
    <property type="component" value="Unassembled WGS sequence"/>
</dbReference>
<dbReference type="EMBL" id="JTEO01000002">
    <property type="protein sequence ID" value="MCQ6962149.1"/>
    <property type="molecule type" value="Genomic_DNA"/>
</dbReference>
<proteinExistence type="predicted"/>
<evidence type="ECO:0000313" key="3">
    <source>
        <dbReference type="Proteomes" id="UP001206983"/>
    </source>
</evidence>
<feature type="transmembrane region" description="Helical" evidence="1">
    <location>
        <begin position="95"/>
        <end position="113"/>
    </location>
</feature>
<organism evidence="2 3">
    <name type="scientific">Methanolobus chelungpuianus</name>
    <dbReference type="NCBI Taxonomy" id="502115"/>
    <lineage>
        <taxon>Archaea</taxon>
        <taxon>Methanobacteriati</taxon>
        <taxon>Methanobacteriota</taxon>
        <taxon>Stenosarchaea group</taxon>
        <taxon>Methanomicrobia</taxon>
        <taxon>Methanosarcinales</taxon>
        <taxon>Methanosarcinaceae</taxon>
        <taxon>Methanolobus</taxon>
    </lineage>
</organism>
<comment type="caution">
    <text evidence="2">The sequence shown here is derived from an EMBL/GenBank/DDBJ whole genome shotgun (WGS) entry which is preliminary data.</text>
</comment>
<dbReference type="Pfam" id="PF01944">
    <property type="entry name" value="SpoIIM"/>
    <property type="match status" value="1"/>
</dbReference>
<dbReference type="RefSeq" id="WP_256621913.1">
    <property type="nucleotide sequence ID" value="NZ_JTEO01000002.1"/>
</dbReference>
<gene>
    <name evidence="2" type="ORF">PV02_03140</name>
</gene>